<dbReference type="InterPro" id="IPR018136">
    <property type="entry name" value="Aconitase_4Fe-4S_BS"/>
</dbReference>
<evidence type="ECO:0000256" key="6">
    <source>
        <dbReference type="RuleBase" id="RU361275"/>
    </source>
</evidence>
<dbReference type="CDD" id="cd01580">
    <property type="entry name" value="AcnA_IRP_Swivel"/>
    <property type="match status" value="1"/>
</dbReference>
<keyword evidence="5 6" id="KW-0411">Iron-sulfur</keyword>
<dbReference type="PANTHER" id="PTHR11670">
    <property type="entry name" value="ACONITASE/IRON-RESPONSIVE ELEMENT FAMILY MEMBER"/>
    <property type="match status" value="1"/>
</dbReference>
<dbReference type="NCBIfam" id="TIGR01341">
    <property type="entry name" value="aconitase_1"/>
    <property type="match status" value="1"/>
</dbReference>
<dbReference type="InterPro" id="IPR006249">
    <property type="entry name" value="Aconitase/IRP2"/>
</dbReference>
<dbReference type="InterPro" id="IPR044137">
    <property type="entry name" value="AcnA_IRP_Swivel"/>
</dbReference>
<keyword evidence="3" id="KW-0479">Metal-binding</keyword>
<evidence type="ECO:0000313" key="10">
    <source>
        <dbReference type="Proteomes" id="UP001448614"/>
    </source>
</evidence>
<protein>
    <recommendedName>
        <fullName evidence="6">Aconitate hydratase</fullName>
        <shortName evidence="6">Aconitase</shortName>
        <ecNumber evidence="6">4.2.1.3</ecNumber>
    </recommendedName>
</protein>
<gene>
    <name evidence="9" type="primary">acnA</name>
    <name evidence="9" type="ORF">V3C41_20095</name>
</gene>
<dbReference type="EC" id="4.2.1.3" evidence="6"/>
<dbReference type="PROSITE" id="PS01244">
    <property type="entry name" value="ACONITASE_2"/>
    <property type="match status" value="1"/>
</dbReference>
<dbReference type="Pfam" id="PF00694">
    <property type="entry name" value="Aconitase_C"/>
    <property type="match status" value="1"/>
</dbReference>
<comment type="catalytic activity">
    <reaction evidence="6">
        <text>citrate = D-threo-isocitrate</text>
        <dbReference type="Rhea" id="RHEA:10336"/>
        <dbReference type="ChEBI" id="CHEBI:15562"/>
        <dbReference type="ChEBI" id="CHEBI:16947"/>
        <dbReference type="EC" id="4.2.1.3"/>
    </reaction>
</comment>
<dbReference type="InterPro" id="IPR036008">
    <property type="entry name" value="Aconitase_4Fe-4S_dom"/>
</dbReference>
<dbReference type="Gene3D" id="3.30.499.10">
    <property type="entry name" value="Aconitase, domain 3"/>
    <property type="match status" value="2"/>
</dbReference>
<dbReference type="EMBL" id="JBBMFV010000004">
    <property type="protein sequence ID" value="MEO3943380.1"/>
    <property type="molecule type" value="Genomic_DNA"/>
</dbReference>
<dbReference type="GO" id="GO:0003994">
    <property type="term" value="F:aconitate hydratase activity"/>
    <property type="evidence" value="ECO:0007669"/>
    <property type="project" value="UniProtKB-EC"/>
</dbReference>
<dbReference type="SUPFAM" id="SSF53732">
    <property type="entry name" value="Aconitase iron-sulfur domain"/>
    <property type="match status" value="1"/>
</dbReference>
<dbReference type="RefSeq" id="WP_026540372.1">
    <property type="nucleotide sequence ID" value="NZ_JBBMFV010000004.1"/>
</dbReference>
<dbReference type="Gene3D" id="6.10.190.10">
    <property type="match status" value="1"/>
</dbReference>
<comment type="cofactor">
    <cofactor evidence="1">
        <name>[4Fe-4S] cluster</name>
        <dbReference type="ChEBI" id="CHEBI:49883"/>
    </cofactor>
</comment>
<evidence type="ECO:0000256" key="4">
    <source>
        <dbReference type="ARBA" id="ARBA00023004"/>
    </source>
</evidence>
<evidence type="ECO:0000256" key="1">
    <source>
        <dbReference type="ARBA" id="ARBA00001966"/>
    </source>
</evidence>
<feature type="domain" description="Aconitase/3-isopropylmalate dehydratase large subunit alpha/beta/alpha" evidence="7">
    <location>
        <begin position="66"/>
        <end position="554"/>
    </location>
</feature>
<evidence type="ECO:0000313" key="9">
    <source>
        <dbReference type="EMBL" id="MEO3943380.1"/>
    </source>
</evidence>
<sequence>MITDPTIPRSTLTIGAREIQYIDLASIEGANSLPFSLKVLLENVIRHGGSAETIELLLQGDEQDRQPGGEVPFNPARVVMQDMAGVPVIHDLVTLRETVERLGGDASLINPSIPAELVVDHSVSVDSFGSSSALQRNAELEFERNHERFRFLKWAQNAFDNFRVIPPGTGIIHQINVEHLARGIMTSEIDGELLAYPDTCIGTDSHTTMINGLGVLGWGVGGIEATAALLGQPLSMLIPPVVGVEISGSLAAGTTATDVVLTVTEMLRKQGVVGKIVEFHGPGLARIPVADRCTIANMSPEFGSTAAMFPIDAATIDYYRLTGRSPEQVELIEAYARAQGLWNDHNSLPAHYSEYLRLNLSEVVPSIAGPYRPQDRIGLDRAHDQFQTDLADLQPHGSAEVPVEVVLDETTIALNHGALAIAAITSCTNTSNPQMMMTAALMARNAVDRGLAVPPWVKTSMAPGSQVVTQYMEKAGLLPYLETLGFHIVGYGCTTCMGNSGPLLQPISAAARENGLTLTSILSGNRNFEGRISPDVRMNYLASPPLVIAYALAGTMDIDIQRDPLGQDTDGRKVHLRDLWPSPEEVDRELSRVITRQMYLDNYRDAYSGSRQWQDLEVPSSATYDFGTSSTYMRSSPFLARVGLEPTPIQDLTGARVLVKLGDSVTTDHISPVGQIRSDSPAGRYLLDRGVARRDFNTYGSRRGNHDVMVRGTFANPRLRNHLVKDADGGYTQLLPDGEQMTVFEAATQYAERGIDLVVLAGREYGAGSARDYAAKGTSLLGVRAVLAQSFERIHRSNLVGMGVVPLEYLDGESPRSLGLDGTEELSVTGLTEFTSGWPDAVSVDAARTDGQTISFTVRVRVDTATEAIYIRHGGILPYVLRRSLTEARNPRRGH</sequence>
<dbReference type="Pfam" id="PF00330">
    <property type="entry name" value="Aconitase"/>
    <property type="match status" value="1"/>
</dbReference>
<dbReference type="InterPro" id="IPR001030">
    <property type="entry name" value="Acoase/IPM_deHydtase_lsu_aba"/>
</dbReference>
<dbReference type="Proteomes" id="UP001448614">
    <property type="component" value="Unassembled WGS sequence"/>
</dbReference>
<dbReference type="NCBIfam" id="NF009520">
    <property type="entry name" value="PRK12881.1"/>
    <property type="match status" value="1"/>
</dbReference>
<keyword evidence="10" id="KW-1185">Reference proteome</keyword>
<keyword evidence="6" id="KW-0004">4Fe-4S</keyword>
<evidence type="ECO:0000256" key="2">
    <source>
        <dbReference type="ARBA" id="ARBA00007185"/>
    </source>
</evidence>
<evidence type="ECO:0000256" key="3">
    <source>
        <dbReference type="ARBA" id="ARBA00022723"/>
    </source>
</evidence>
<accession>A0ABV0GY24</accession>
<dbReference type="SUPFAM" id="SSF52016">
    <property type="entry name" value="LeuD/IlvD-like"/>
    <property type="match status" value="1"/>
</dbReference>
<feature type="domain" description="Aconitase A/isopropylmalate dehydratase small subunit swivel" evidence="8">
    <location>
        <begin position="684"/>
        <end position="810"/>
    </location>
</feature>
<comment type="similarity">
    <text evidence="2 6">Belongs to the aconitase/IPM isomerase family.</text>
</comment>
<comment type="function">
    <text evidence="6">Catalyzes the isomerization of citrate to isocitrate via cis-aconitate.</text>
</comment>
<dbReference type="PRINTS" id="PR00415">
    <property type="entry name" value="ACONITASE"/>
</dbReference>
<evidence type="ECO:0000259" key="8">
    <source>
        <dbReference type="Pfam" id="PF00694"/>
    </source>
</evidence>
<proteinExistence type="inferred from homology"/>
<evidence type="ECO:0000259" key="7">
    <source>
        <dbReference type="Pfam" id="PF00330"/>
    </source>
</evidence>
<keyword evidence="6 9" id="KW-0456">Lyase</keyword>
<reference evidence="9 10" key="1">
    <citation type="journal article" date="2024" name="Appl. Microbiol. Biotechnol.">
        <title>Biosynthetic gene clusters with biotechnological applications in novel Antarctic isolates from Actinomycetota.</title>
        <authorList>
            <person name="Bruna P."/>
            <person name="Nunez-Montero K."/>
            <person name="Contreras M.J."/>
            <person name="Leal K."/>
            <person name="Garcia M."/>
            <person name="Abanto M."/>
            <person name="Barrientos L."/>
        </authorList>
    </citation>
    <scope>NUCLEOTIDE SEQUENCE [LARGE SCALE GENOMIC DNA]</scope>
    <source>
        <strain evidence="9 10">Se16.17</strain>
    </source>
</reference>
<dbReference type="NCBIfam" id="NF006757">
    <property type="entry name" value="PRK09277.1"/>
    <property type="match status" value="1"/>
</dbReference>
<keyword evidence="4 6" id="KW-0408">Iron</keyword>
<dbReference type="InterPro" id="IPR015931">
    <property type="entry name" value="Acnase/IPM_dHydase_lsu_aba_1/3"/>
</dbReference>
<evidence type="ECO:0000256" key="5">
    <source>
        <dbReference type="ARBA" id="ARBA00023014"/>
    </source>
</evidence>
<dbReference type="InterPro" id="IPR015928">
    <property type="entry name" value="Aconitase/3IPM_dehydase_swvl"/>
</dbReference>
<name>A0ABV0GY24_PAENI</name>
<comment type="caution">
    <text evidence="9">The sequence shown here is derived from an EMBL/GenBank/DDBJ whole genome shotgun (WGS) entry which is preliminary data.</text>
</comment>
<dbReference type="PROSITE" id="PS00450">
    <property type="entry name" value="ACONITASE_1"/>
    <property type="match status" value="1"/>
</dbReference>
<dbReference type="Gene3D" id="3.20.19.10">
    <property type="entry name" value="Aconitase, domain 4"/>
    <property type="match status" value="1"/>
</dbReference>
<dbReference type="InterPro" id="IPR000573">
    <property type="entry name" value="AconitaseA/IPMdHydase_ssu_swvl"/>
</dbReference>
<organism evidence="9 10">
    <name type="scientific">Paenarthrobacter nicotinovorans</name>
    <name type="common">Arthrobacter nicotinovorans</name>
    <dbReference type="NCBI Taxonomy" id="29320"/>
    <lineage>
        <taxon>Bacteria</taxon>
        <taxon>Bacillati</taxon>
        <taxon>Actinomycetota</taxon>
        <taxon>Actinomycetes</taxon>
        <taxon>Micrococcales</taxon>
        <taxon>Micrococcaceae</taxon>
        <taxon>Paenarthrobacter</taxon>
    </lineage>
</organism>